<dbReference type="AlphaFoldDB" id="M2T9M6"/>
<dbReference type="Gene3D" id="3.30.70.1990">
    <property type="match status" value="1"/>
</dbReference>
<protein>
    <recommendedName>
        <fullName evidence="4">Amine oxidase domain-containing protein</fullName>
    </recommendedName>
</protein>
<dbReference type="OMA" id="NFQTTLW"/>
<dbReference type="HOGENOM" id="CLU_028280_0_0_1"/>
<dbReference type="Gene3D" id="3.50.50.60">
    <property type="entry name" value="FAD/NAD(P)-binding domain"/>
    <property type="match status" value="1"/>
</dbReference>
<evidence type="ECO:0000313" key="3">
    <source>
        <dbReference type="Proteomes" id="UP000016936"/>
    </source>
</evidence>
<reference evidence="2 3" key="1">
    <citation type="journal article" date="2012" name="PLoS Pathog.">
        <title>Diverse lifestyles and strategies of plant pathogenesis encoded in the genomes of eighteen Dothideomycetes fungi.</title>
        <authorList>
            <person name="Ohm R.A."/>
            <person name="Feau N."/>
            <person name="Henrissat B."/>
            <person name="Schoch C.L."/>
            <person name="Horwitz B.A."/>
            <person name="Barry K.W."/>
            <person name="Condon B.J."/>
            <person name="Copeland A.C."/>
            <person name="Dhillon B."/>
            <person name="Glaser F."/>
            <person name="Hesse C.N."/>
            <person name="Kosti I."/>
            <person name="LaButti K."/>
            <person name="Lindquist E.A."/>
            <person name="Lucas S."/>
            <person name="Salamov A.A."/>
            <person name="Bradshaw R.E."/>
            <person name="Ciuffetti L."/>
            <person name="Hamelin R.C."/>
            <person name="Kema G.H.J."/>
            <person name="Lawrence C."/>
            <person name="Scott J.A."/>
            <person name="Spatafora J.W."/>
            <person name="Turgeon B.G."/>
            <person name="de Wit P.J.G.M."/>
            <person name="Zhong S."/>
            <person name="Goodwin S.B."/>
            <person name="Grigoriev I.V."/>
        </authorList>
    </citation>
    <scope>NUCLEOTIDE SEQUENCE [LARGE SCALE GENOMIC DNA]</scope>
    <source>
        <strain evidence="3">C5 / ATCC 48332 / race O</strain>
    </source>
</reference>
<evidence type="ECO:0000313" key="2">
    <source>
        <dbReference type="EMBL" id="EMD94250.1"/>
    </source>
</evidence>
<sequence length="479" mass="52654">MSKSISILSLLLFSIPTSSAISGKPKPIQITKDVVIIGGGASGTYAAVRLREDLGKSIVVIEPRPNLGGHTSTYLIPETNTTVDYGVQSYLPYGPASSFFARFNITTEVFSPERLTPLNVDVETGKTLLDYRAPSLDATNEAFSRWLTITQKYQQYLEPGYWNFPLPGDIPDDFLIPFEQFAERERIEAAVPRIIAISGVGYGGVRNLLTLTVLQAFGASLTQDFLQSKLFRPTGSNNALLYTRALSLLKSDTLLSSTVQSTKRTKNRIQLTVTNANGTFYLITTNKILFTAPPTLTNLSPFHPDKRQKSLFTPWTPSAEFVAIIHAPCLPSKTSISFLPQAVVPTSYLALKDYPYSLRLDATGPAGTNLFRVIFGANYTLSTPAFQQLVRDRVDQLVRAGSVNTTAAANCEVTFRASSDHSRPWWPQDAAKIQSGFVSEVNGLQGYRGMWFAGYAWGAPYSSTVWAVVDTVLERMVGR</sequence>
<dbReference type="InterPro" id="IPR036188">
    <property type="entry name" value="FAD/NAD-bd_sf"/>
</dbReference>
<name>M2T9M6_COCH5</name>
<evidence type="ECO:0000256" key="1">
    <source>
        <dbReference type="SAM" id="SignalP"/>
    </source>
</evidence>
<proteinExistence type="predicted"/>
<keyword evidence="1" id="KW-0732">Signal</keyword>
<dbReference type="PANTHER" id="PTHR42923:SF26">
    <property type="entry name" value="FMN REDUCTASE LOT6, PUTATIVE (AFU_ORTHOLOGUE AFUA_7G06600)-RELATED"/>
    <property type="match status" value="1"/>
</dbReference>
<dbReference type="eggNOG" id="ENOG502SIR2">
    <property type="taxonomic scope" value="Eukaryota"/>
</dbReference>
<dbReference type="OrthoDB" id="68575at2759"/>
<reference evidence="3" key="2">
    <citation type="journal article" date="2013" name="PLoS Genet.">
        <title>Comparative genome structure, secondary metabolite, and effector coding capacity across Cochliobolus pathogens.</title>
        <authorList>
            <person name="Condon B.J."/>
            <person name="Leng Y."/>
            <person name="Wu D."/>
            <person name="Bushley K.E."/>
            <person name="Ohm R.A."/>
            <person name="Otillar R."/>
            <person name="Martin J."/>
            <person name="Schackwitz W."/>
            <person name="Grimwood J."/>
            <person name="MohdZainudin N."/>
            <person name="Xue C."/>
            <person name="Wang R."/>
            <person name="Manning V.A."/>
            <person name="Dhillon B."/>
            <person name="Tu Z.J."/>
            <person name="Steffenson B.J."/>
            <person name="Salamov A."/>
            <person name="Sun H."/>
            <person name="Lowry S."/>
            <person name="LaButti K."/>
            <person name="Han J."/>
            <person name="Copeland A."/>
            <person name="Lindquist E."/>
            <person name="Barry K."/>
            <person name="Schmutz J."/>
            <person name="Baker S.E."/>
            <person name="Ciuffetti L.M."/>
            <person name="Grigoriev I.V."/>
            <person name="Zhong S."/>
            <person name="Turgeon B.G."/>
        </authorList>
    </citation>
    <scope>NUCLEOTIDE SEQUENCE [LARGE SCALE GENOMIC DNA]</scope>
    <source>
        <strain evidence="3">C5 / ATCC 48332 / race O</strain>
    </source>
</reference>
<dbReference type="PANTHER" id="PTHR42923">
    <property type="entry name" value="PROTOPORPHYRINOGEN OXIDASE"/>
    <property type="match status" value="1"/>
</dbReference>
<keyword evidence="3" id="KW-1185">Reference proteome</keyword>
<dbReference type="GO" id="GO:0016491">
    <property type="term" value="F:oxidoreductase activity"/>
    <property type="evidence" value="ECO:0007669"/>
    <property type="project" value="TreeGrafter"/>
</dbReference>
<organism evidence="2 3">
    <name type="scientific">Cochliobolus heterostrophus (strain C5 / ATCC 48332 / race O)</name>
    <name type="common">Southern corn leaf blight fungus</name>
    <name type="synonym">Bipolaris maydis</name>
    <dbReference type="NCBI Taxonomy" id="701091"/>
    <lineage>
        <taxon>Eukaryota</taxon>
        <taxon>Fungi</taxon>
        <taxon>Dikarya</taxon>
        <taxon>Ascomycota</taxon>
        <taxon>Pezizomycotina</taxon>
        <taxon>Dothideomycetes</taxon>
        <taxon>Pleosporomycetidae</taxon>
        <taxon>Pleosporales</taxon>
        <taxon>Pleosporineae</taxon>
        <taxon>Pleosporaceae</taxon>
        <taxon>Bipolaris</taxon>
    </lineage>
</organism>
<dbReference type="Gene3D" id="1.10.405.20">
    <property type="match status" value="1"/>
</dbReference>
<dbReference type="EMBL" id="KB445572">
    <property type="protein sequence ID" value="EMD94250.1"/>
    <property type="molecule type" value="Genomic_DNA"/>
</dbReference>
<dbReference type="SUPFAM" id="SSF51905">
    <property type="entry name" value="FAD/NAD(P)-binding domain"/>
    <property type="match status" value="1"/>
</dbReference>
<feature type="signal peptide" evidence="1">
    <location>
        <begin position="1"/>
        <end position="20"/>
    </location>
</feature>
<dbReference type="Proteomes" id="UP000016936">
    <property type="component" value="Unassembled WGS sequence"/>
</dbReference>
<dbReference type="Pfam" id="PF13450">
    <property type="entry name" value="NAD_binding_8"/>
    <property type="match status" value="1"/>
</dbReference>
<gene>
    <name evidence="2" type="ORF">COCHEDRAFT_1170092</name>
</gene>
<accession>M2T9M6</accession>
<dbReference type="STRING" id="701091.M2T9M6"/>
<evidence type="ECO:0008006" key="4">
    <source>
        <dbReference type="Google" id="ProtNLM"/>
    </source>
</evidence>
<dbReference type="InterPro" id="IPR050464">
    <property type="entry name" value="Zeta_carotene_desat/Oxidored"/>
</dbReference>
<feature type="chain" id="PRO_5004025744" description="Amine oxidase domain-containing protein" evidence="1">
    <location>
        <begin position="21"/>
        <end position="479"/>
    </location>
</feature>